<dbReference type="EMBL" id="MK059749">
    <property type="protein sequence ID" value="AYP70060.1"/>
    <property type="molecule type" value="Genomic_DNA"/>
</dbReference>
<evidence type="ECO:0000313" key="2">
    <source>
        <dbReference type="Proteomes" id="UP000292006"/>
    </source>
</evidence>
<dbReference type="Proteomes" id="UP000292006">
    <property type="component" value="Segment"/>
</dbReference>
<proteinExistence type="predicted"/>
<sequence>MTKATGRLLHHDPASRAYAAPRRTLKRASWRHDMGPVLDQADINGCTGWSGADWMNSAKGIEGRKRWNFHHGKSRLIEMRRYVGDDAGLELYKLATRNDPFDFTYPPTDGGSSGLGVAKALKSLGVIDAYLWTFDFEQMLAHGQAQPVLLGTLWTDAMSDPDSKGLIRIGSARQIKAAEDSGMGHEYTLRGVNWPRKLARIRNHWTSAWGDDGEADIPLDDLETLIIAKQGDVMVPEVSAVAA</sequence>
<dbReference type="GO" id="GO:0001897">
    <property type="term" value="P:symbiont-mediated cytolysis of host cell"/>
    <property type="evidence" value="ECO:0007669"/>
    <property type="project" value="UniProtKB-ARBA"/>
</dbReference>
<name>A0A455LSP7_9CAUD</name>
<keyword evidence="2" id="KW-1185">Reference proteome</keyword>
<accession>A0A455LSP7</accession>
<evidence type="ECO:0000313" key="1">
    <source>
        <dbReference type="EMBL" id="AYP70060.1"/>
    </source>
</evidence>
<reference evidence="1 2" key="1">
    <citation type="journal article" date="2019" name="PLoS ONE">
        <title>Mycobacteriophage CRB2 defines a new subcluster in mycobacteriophage classification.</title>
        <authorList>
            <person name="Suarez C.A."/>
            <person name="Franceschelli J.J."/>
            <person name="Morbidoni H.R."/>
        </authorList>
    </citation>
    <scope>NUCLEOTIDE SEQUENCE [LARGE SCALE GENOMIC DNA]</scope>
</reference>
<organism evidence="1 2">
    <name type="scientific">Mycobacterium phage CRB2</name>
    <dbReference type="NCBI Taxonomy" id="2483623"/>
    <lineage>
        <taxon>Viruses</taxon>
        <taxon>Duplodnaviria</taxon>
        <taxon>Heunggongvirae</taxon>
        <taxon>Uroviricota</taxon>
        <taxon>Caudoviricetes</taxon>
        <taxon>Bclasvirinae</taxon>
        <taxon>Quesadillavirus</taxon>
        <taxon>Quesadillavirus CRB2</taxon>
    </lineage>
</organism>
<dbReference type="InterPro" id="IPR038765">
    <property type="entry name" value="Papain-like_cys_pep_sf"/>
</dbReference>
<gene>
    <name evidence="1" type="ORF">CRB2_74</name>
</gene>
<dbReference type="SUPFAM" id="SSF54001">
    <property type="entry name" value="Cysteine proteinases"/>
    <property type="match status" value="1"/>
</dbReference>
<protein>
    <submittedName>
        <fullName evidence="1">Uncharacterized protein</fullName>
    </submittedName>
</protein>